<evidence type="ECO:0000313" key="2">
    <source>
        <dbReference type="EMBL" id="EFR05348.1"/>
    </source>
</evidence>
<keyword evidence="3" id="KW-1185">Reference proteome</keyword>
<evidence type="ECO:0000313" key="3">
    <source>
        <dbReference type="Proteomes" id="UP000002669"/>
    </source>
</evidence>
<gene>
    <name evidence="2" type="ORF">MGYG_08359</name>
</gene>
<reference evidence="3" key="1">
    <citation type="journal article" date="2012" name="MBio">
        <title>Comparative genome analysis of Trichophyton rubrum and related dermatophytes reveals candidate genes involved in infection.</title>
        <authorList>
            <person name="Martinez D.A."/>
            <person name="Oliver B.G."/>
            <person name="Graeser Y."/>
            <person name="Goldberg J.M."/>
            <person name="Li W."/>
            <person name="Martinez-Rossi N.M."/>
            <person name="Monod M."/>
            <person name="Shelest E."/>
            <person name="Barton R.C."/>
            <person name="Birch E."/>
            <person name="Brakhage A.A."/>
            <person name="Chen Z."/>
            <person name="Gurr S.J."/>
            <person name="Heiman D."/>
            <person name="Heitman J."/>
            <person name="Kosti I."/>
            <person name="Rossi A."/>
            <person name="Saif S."/>
            <person name="Samalova M."/>
            <person name="Saunders C.W."/>
            <person name="Shea T."/>
            <person name="Summerbell R.C."/>
            <person name="Xu J."/>
            <person name="Young S."/>
            <person name="Zeng Q."/>
            <person name="Birren B.W."/>
            <person name="Cuomo C.A."/>
            <person name="White T.C."/>
        </authorList>
    </citation>
    <scope>NUCLEOTIDE SEQUENCE [LARGE SCALE GENOMIC DNA]</scope>
    <source>
        <strain evidence="3">ATCC MYA-4604 / CBS 118893</strain>
    </source>
</reference>
<name>E4V5H3_ARTGP</name>
<feature type="region of interest" description="Disordered" evidence="1">
    <location>
        <begin position="34"/>
        <end position="61"/>
    </location>
</feature>
<dbReference type="InParanoid" id="E4V5H3"/>
<feature type="compositionally biased region" description="Basic residues" evidence="1">
    <location>
        <begin position="41"/>
        <end position="50"/>
    </location>
</feature>
<dbReference type="HOGENOM" id="CLU_2922183_0_0_1"/>
<sequence length="61" mass="7184">MKEYLDIVMCSLGPLGEECNRGLGTESLAWTHPTDIEKRREEKKKKKPRVKGTFYLKKMKR</sequence>
<dbReference type="GeneID" id="10024685"/>
<organism evidence="3">
    <name type="scientific">Arthroderma gypseum (strain ATCC MYA-4604 / CBS 118893)</name>
    <name type="common">Microsporum gypseum</name>
    <dbReference type="NCBI Taxonomy" id="535722"/>
    <lineage>
        <taxon>Eukaryota</taxon>
        <taxon>Fungi</taxon>
        <taxon>Dikarya</taxon>
        <taxon>Ascomycota</taxon>
        <taxon>Pezizomycotina</taxon>
        <taxon>Eurotiomycetes</taxon>
        <taxon>Eurotiomycetidae</taxon>
        <taxon>Onygenales</taxon>
        <taxon>Arthrodermataceae</taxon>
        <taxon>Nannizzia</taxon>
    </lineage>
</organism>
<proteinExistence type="predicted"/>
<dbReference type="RefSeq" id="XP_003169455.1">
    <property type="nucleotide sequence ID" value="XM_003169407.1"/>
</dbReference>
<dbReference type="EMBL" id="DS989830">
    <property type="protein sequence ID" value="EFR05348.1"/>
    <property type="molecule type" value="Genomic_DNA"/>
</dbReference>
<dbReference type="Proteomes" id="UP000002669">
    <property type="component" value="Unassembled WGS sequence"/>
</dbReference>
<protein>
    <submittedName>
        <fullName evidence="2">Uncharacterized protein</fullName>
    </submittedName>
</protein>
<evidence type="ECO:0000256" key="1">
    <source>
        <dbReference type="SAM" id="MobiDB-lite"/>
    </source>
</evidence>
<dbReference type="VEuPathDB" id="FungiDB:MGYG_08359"/>
<accession>E4V5H3</accession>
<dbReference type="AlphaFoldDB" id="E4V5H3"/>